<evidence type="ECO:0008006" key="4">
    <source>
        <dbReference type="Google" id="ProtNLM"/>
    </source>
</evidence>
<comment type="caution">
    <text evidence="2">The sequence shown here is derived from an EMBL/GenBank/DDBJ whole genome shotgun (WGS) entry which is preliminary data.</text>
</comment>
<gene>
    <name evidence="2" type="ORF">UQ64_20715</name>
</gene>
<feature type="transmembrane region" description="Helical" evidence="1">
    <location>
        <begin position="41"/>
        <end position="61"/>
    </location>
</feature>
<evidence type="ECO:0000313" key="3">
    <source>
        <dbReference type="Proteomes" id="UP000054709"/>
    </source>
</evidence>
<feature type="transmembrane region" description="Helical" evidence="1">
    <location>
        <begin position="101"/>
        <end position="125"/>
    </location>
</feature>
<evidence type="ECO:0000313" key="2">
    <source>
        <dbReference type="EMBL" id="KTD85307.1"/>
    </source>
</evidence>
<name>A0A0W1AVE1_9BACL</name>
<dbReference type="Proteomes" id="UP000054709">
    <property type="component" value="Unassembled WGS sequence"/>
</dbReference>
<keyword evidence="1" id="KW-0812">Transmembrane</keyword>
<protein>
    <recommendedName>
        <fullName evidence="4">Permease</fullName>
    </recommendedName>
</protein>
<keyword evidence="1" id="KW-1133">Transmembrane helix</keyword>
<reference evidence="2 3" key="1">
    <citation type="journal article" date="2015" name="Int. Biodeterior. Biodegradation">
        <title>Physiological and genetic screening methods for the isolation of methyl tert-butyl ether-degrading bacteria for bioremediation purposes.</title>
        <authorList>
            <person name="Guisado I.M."/>
            <person name="Purswani J."/>
            <person name="Gonzalez Lopez J."/>
            <person name="Pozo C."/>
        </authorList>
    </citation>
    <scope>NUCLEOTIDE SEQUENCE [LARGE SCALE GENOMIC DNA]</scope>
    <source>
        <strain evidence="2 3">SH7</strain>
    </source>
</reference>
<proteinExistence type="predicted"/>
<keyword evidence="3" id="KW-1185">Reference proteome</keyword>
<sequence length="131" mass="14953">MKFLPAAKSNRWFIWMAVYCVCLWLLFILHRFVMMAYTLDVILLLRFALFSIVVSGIVNVLGWLGARLLWLITTTGIIIGSVIMLSYTFREMSGWEDLAGFLAFFFFTCGGFALGLLAEGIRLLVKQWPKA</sequence>
<dbReference type="EMBL" id="LCZJ02000028">
    <property type="protein sequence ID" value="KTD85307.1"/>
    <property type="molecule type" value="Genomic_DNA"/>
</dbReference>
<accession>A0A0W1AVE1</accession>
<dbReference type="RefSeq" id="WP_060624855.1">
    <property type="nucleotide sequence ID" value="NZ_LCZJ02000028.1"/>
</dbReference>
<feature type="transmembrane region" description="Helical" evidence="1">
    <location>
        <begin position="68"/>
        <end position="89"/>
    </location>
</feature>
<keyword evidence="1" id="KW-0472">Membrane</keyword>
<evidence type="ECO:0000256" key="1">
    <source>
        <dbReference type="SAM" id="Phobius"/>
    </source>
</evidence>
<organism evidence="2 3">
    <name type="scientific">Paenibacillus etheri</name>
    <dbReference type="NCBI Taxonomy" id="1306852"/>
    <lineage>
        <taxon>Bacteria</taxon>
        <taxon>Bacillati</taxon>
        <taxon>Bacillota</taxon>
        <taxon>Bacilli</taxon>
        <taxon>Bacillales</taxon>
        <taxon>Paenibacillaceae</taxon>
        <taxon>Paenibacillus</taxon>
    </lineage>
</organism>
<dbReference type="OrthoDB" id="2665917at2"/>
<dbReference type="AlphaFoldDB" id="A0A0W1AVE1"/>
<feature type="transmembrane region" description="Helical" evidence="1">
    <location>
        <begin position="12"/>
        <end position="29"/>
    </location>
</feature>